<evidence type="ECO:0000313" key="5">
    <source>
        <dbReference type="Proteomes" id="UP001428290"/>
    </source>
</evidence>
<evidence type="ECO:0000256" key="2">
    <source>
        <dbReference type="ARBA" id="ARBA00023315"/>
    </source>
</evidence>
<evidence type="ECO:0000259" key="3">
    <source>
        <dbReference type="PROSITE" id="PS51186"/>
    </source>
</evidence>
<feature type="domain" description="N-acetyltransferase" evidence="3">
    <location>
        <begin position="18"/>
        <end position="167"/>
    </location>
</feature>
<name>A0ABP9X4V9_9CHLR</name>
<dbReference type="Proteomes" id="UP001428290">
    <property type="component" value="Unassembled WGS sequence"/>
</dbReference>
<keyword evidence="1" id="KW-0808">Transferase</keyword>
<dbReference type="RefSeq" id="WP_345724027.1">
    <property type="nucleotide sequence ID" value="NZ_BAABRU010000018.1"/>
</dbReference>
<evidence type="ECO:0000256" key="1">
    <source>
        <dbReference type="ARBA" id="ARBA00022679"/>
    </source>
</evidence>
<sequence length="167" mass="18303">MVAIQHSTLLAPIDPADVVVRPAHEDDVAGMSELVAENVRAGHLLPRSADEIRASLANWVVACHGQRVIGIGSLLLMNPDLVEVRSLAVATEYRAAGVGAKIVLELVAQAKLRRIHTVFALTRAVSFFVRLGFSITDKERFPEKVWRDCVKCPLVTCCDETAVVWEH</sequence>
<dbReference type="InterPro" id="IPR000182">
    <property type="entry name" value="GNAT_dom"/>
</dbReference>
<dbReference type="PANTHER" id="PTHR43877:SF1">
    <property type="entry name" value="ACETYLTRANSFERASE"/>
    <property type="match status" value="1"/>
</dbReference>
<dbReference type="PANTHER" id="PTHR43877">
    <property type="entry name" value="AMINOALKYLPHOSPHONATE N-ACETYLTRANSFERASE-RELATED-RELATED"/>
    <property type="match status" value="1"/>
</dbReference>
<comment type="caution">
    <text evidence="4">The sequence shown here is derived from an EMBL/GenBank/DDBJ whole genome shotgun (WGS) entry which is preliminary data.</text>
</comment>
<dbReference type="SUPFAM" id="SSF55729">
    <property type="entry name" value="Acyl-CoA N-acyltransferases (Nat)"/>
    <property type="match status" value="1"/>
</dbReference>
<dbReference type="CDD" id="cd04301">
    <property type="entry name" value="NAT_SF"/>
    <property type="match status" value="1"/>
</dbReference>
<evidence type="ECO:0000313" key="4">
    <source>
        <dbReference type="EMBL" id="GAA5530433.1"/>
    </source>
</evidence>
<dbReference type="EMBL" id="BAABRU010000018">
    <property type="protein sequence ID" value="GAA5530433.1"/>
    <property type="molecule type" value="Genomic_DNA"/>
</dbReference>
<gene>
    <name evidence="4" type="primary">argA_2</name>
    <name evidence="4" type="ORF">Hgul01_04252</name>
</gene>
<protein>
    <submittedName>
        <fullName evidence="4">Amino-acid acetyltransferase</fullName>
    </submittedName>
</protein>
<accession>A0ABP9X4V9</accession>
<dbReference type="InterPro" id="IPR050832">
    <property type="entry name" value="Bact_Acetyltransf"/>
</dbReference>
<organism evidence="4 5">
    <name type="scientific">Herpetosiphon gulosus</name>
    <dbReference type="NCBI Taxonomy" id="1973496"/>
    <lineage>
        <taxon>Bacteria</taxon>
        <taxon>Bacillati</taxon>
        <taxon>Chloroflexota</taxon>
        <taxon>Chloroflexia</taxon>
        <taxon>Herpetosiphonales</taxon>
        <taxon>Herpetosiphonaceae</taxon>
        <taxon>Herpetosiphon</taxon>
    </lineage>
</organism>
<dbReference type="Pfam" id="PF00583">
    <property type="entry name" value="Acetyltransf_1"/>
    <property type="match status" value="1"/>
</dbReference>
<proteinExistence type="predicted"/>
<dbReference type="Gene3D" id="3.40.630.30">
    <property type="match status" value="1"/>
</dbReference>
<keyword evidence="5" id="KW-1185">Reference proteome</keyword>
<dbReference type="InterPro" id="IPR016181">
    <property type="entry name" value="Acyl_CoA_acyltransferase"/>
</dbReference>
<keyword evidence="2" id="KW-0012">Acyltransferase</keyword>
<reference evidence="4 5" key="1">
    <citation type="submission" date="2024-02" db="EMBL/GenBank/DDBJ databases">
        <title>Herpetosiphon gulosus NBRC 112829.</title>
        <authorList>
            <person name="Ichikawa N."/>
            <person name="Katano-Makiyama Y."/>
            <person name="Hidaka K."/>
        </authorList>
    </citation>
    <scope>NUCLEOTIDE SEQUENCE [LARGE SCALE GENOMIC DNA]</scope>
    <source>
        <strain evidence="4 5">NBRC 112829</strain>
    </source>
</reference>
<dbReference type="PROSITE" id="PS51186">
    <property type="entry name" value="GNAT"/>
    <property type="match status" value="1"/>
</dbReference>